<keyword evidence="2" id="KW-1185">Reference proteome</keyword>
<evidence type="ECO:0000313" key="2">
    <source>
        <dbReference type="Proteomes" id="UP000027601"/>
    </source>
</evidence>
<dbReference type="eggNOG" id="ENOG5033T1J">
    <property type="taxonomic scope" value="Bacteria"/>
</dbReference>
<dbReference type="AlphaFoldDB" id="A0A069D5W1"/>
<name>A0A069D5W1_9BACE</name>
<dbReference type="SUPFAM" id="SSF57783">
    <property type="entry name" value="Zinc beta-ribbon"/>
    <property type="match status" value="1"/>
</dbReference>
<reference evidence="1 2" key="1">
    <citation type="journal article" date="2015" name="Microbes Environ.">
        <title>Distribution and evolution of nitrogen fixation genes in the phylum bacteroidetes.</title>
        <authorList>
            <person name="Inoue J."/>
            <person name="Oshima K."/>
            <person name="Suda W."/>
            <person name="Sakamoto M."/>
            <person name="Iino T."/>
            <person name="Noda S."/>
            <person name="Hongoh Y."/>
            <person name="Hattori M."/>
            <person name="Ohkuma M."/>
        </authorList>
    </citation>
    <scope>NUCLEOTIDE SEQUENCE [LARGE SCALE GENOMIC DNA]</scope>
    <source>
        <strain evidence="1 2">JCM 15093</strain>
    </source>
</reference>
<proteinExistence type="predicted"/>
<accession>A0A069D5W1</accession>
<dbReference type="Proteomes" id="UP000027601">
    <property type="component" value="Unassembled WGS sequence"/>
</dbReference>
<dbReference type="EMBL" id="BAJS01000029">
    <property type="protein sequence ID" value="GAK37807.1"/>
    <property type="molecule type" value="Genomic_DNA"/>
</dbReference>
<comment type="caution">
    <text evidence="1">The sequence shown here is derived from an EMBL/GenBank/DDBJ whole genome shotgun (WGS) entry which is preliminary data.</text>
</comment>
<sequence>MNRKLVEDLHQYFEKKDNKNASEVSFLNQLTEELPYFQITAISREDLTHRGFDVDDVDDEDMRELAQKMESDYCEQLFWQSMEIIASEGLEIPKFICPKCGKGASTFDSQSEMYDCHSCDHSWKFTEPTGRYVLVKYPEDSKFFSDCEVGYDSYNSEDNGAMYVPEHFYTAHTGTEPDANKLFIPVTWPESQEYFELQYEKKSIFELCESIEYGKAFDDFSSQAIWVPLSVINKQ</sequence>
<evidence type="ECO:0000313" key="1">
    <source>
        <dbReference type="EMBL" id="GAK37807.1"/>
    </source>
</evidence>
<organism evidence="1 2">
    <name type="scientific">Bacteroides graminisolvens DSM 19988 = JCM 15093</name>
    <dbReference type="NCBI Taxonomy" id="1121097"/>
    <lineage>
        <taxon>Bacteria</taxon>
        <taxon>Pseudomonadati</taxon>
        <taxon>Bacteroidota</taxon>
        <taxon>Bacteroidia</taxon>
        <taxon>Bacteroidales</taxon>
        <taxon>Bacteroidaceae</taxon>
        <taxon>Bacteroides</taxon>
    </lineage>
</organism>
<protein>
    <submittedName>
        <fullName evidence="1">Uncharacterized protein</fullName>
    </submittedName>
</protein>
<gene>
    <name evidence="1" type="ORF">JCM15093_3086</name>
</gene>
<dbReference type="OrthoDB" id="1033399at2"/>
<dbReference type="RefSeq" id="WP_024997391.1">
    <property type="nucleotide sequence ID" value="NZ_ATZI01000004.1"/>
</dbReference>
<dbReference type="STRING" id="1121097.GCA_000428125_01506"/>